<sequence length="289" mass="32599">MDTSERRERHAVGPLERAATLLGVLLPILAVAAGAVLTWENLTTGRDIAIFAGMYVATSLGLTVGFHRMLTHRSFQARPAVRFVLLALGCMAGMADPVRWAAIHIEHHAHSDDDADPHSPVRGFFHAHMGWFLPGYPDDPDTYAPRLRDDRMVRFFQRTFWYWAALSFAVPFALGGWTGLLWGGWIRLFFTLHVTFAVNSICHTFGRAEFATGDRSRNNWPMGVLAFGEGWHNNHHAFPSSAMHGLYWWQVDLSGYVILGLERLRLVSHVRRVPPELRARRRLGAKAPP</sequence>
<evidence type="ECO:0000256" key="1">
    <source>
        <dbReference type="ARBA" id="ARBA00004141"/>
    </source>
</evidence>
<keyword evidence="5 10" id="KW-1133">Transmembrane helix</keyword>
<dbReference type="InterPro" id="IPR015876">
    <property type="entry name" value="Acyl-CoA_DS"/>
</dbReference>
<dbReference type="RefSeq" id="WP_093947393.1">
    <property type="nucleotide sequence ID" value="NZ_NMUL01000009.1"/>
</dbReference>
<evidence type="ECO:0000256" key="4">
    <source>
        <dbReference type="ARBA" id="ARBA00022832"/>
    </source>
</evidence>
<name>A0A229TBL2_9PSEU</name>
<gene>
    <name evidence="12" type="ORF">CF165_11095</name>
</gene>
<keyword evidence="8" id="KW-0443">Lipid metabolism</keyword>
<dbReference type="GO" id="GO:0006631">
    <property type="term" value="P:fatty acid metabolic process"/>
    <property type="evidence" value="ECO:0007669"/>
    <property type="project" value="UniProtKB-KW"/>
</dbReference>
<keyword evidence="7" id="KW-0408">Iron</keyword>
<comment type="subcellular location">
    <subcellularLocation>
        <location evidence="1">Membrane</location>
        <topology evidence="1">Multi-pass membrane protein</topology>
    </subcellularLocation>
</comment>
<keyword evidence="6" id="KW-0560">Oxidoreductase</keyword>
<evidence type="ECO:0000256" key="8">
    <source>
        <dbReference type="ARBA" id="ARBA00023098"/>
    </source>
</evidence>
<organism evidence="12 13">
    <name type="scientific">Amycolatopsis vastitatis</name>
    <dbReference type="NCBI Taxonomy" id="1905142"/>
    <lineage>
        <taxon>Bacteria</taxon>
        <taxon>Bacillati</taxon>
        <taxon>Actinomycetota</taxon>
        <taxon>Actinomycetes</taxon>
        <taxon>Pseudonocardiales</taxon>
        <taxon>Pseudonocardiaceae</taxon>
        <taxon>Amycolatopsis</taxon>
    </lineage>
</organism>
<evidence type="ECO:0000256" key="6">
    <source>
        <dbReference type="ARBA" id="ARBA00023002"/>
    </source>
</evidence>
<keyword evidence="4" id="KW-0276">Fatty acid metabolism</keyword>
<keyword evidence="13" id="KW-1185">Reference proteome</keyword>
<protein>
    <submittedName>
        <fullName evidence="12">Stearoyl-CoA 9-desaturase</fullName>
    </submittedName>
</protein>
<dbReference type="PANTHER" id="PTHR11351:SF3">
    <property type="entry name" value="BLL4393 PROTEIN"/>
    <property type="match status" value="1"/>
</dbReference>
<evidence type="ECO:0000256" key="3">
    <source>
        <dbReference type="ARBA" id="ARBA00022692"/>
    </source>
</evidence>
<evidence type="ECO:0000313" key="13">
    <source>
        <dbReference type="Proteomes" id="UP000215199"/>
    </source>
</evidence>
<evidence type="ECO:0000256" key="9">
    <source>
        <dbReference type="ARBA" id="ARBA00023136"/>
    </source>
</evidence>
<accession>A0A229TBL2</accession>
<dbReference type="AlphaFoldDB" id="A0A229TBL2"/>
<evidence type="ECO:0000256" key="7">
    <source>
        <dbReference type="ARBA" id="ARBA00023004"/>
    </source>
</evidence>
<keyword evidence="9 10" id="KW-0472">Membrane</keyword>
<dbReference type="CDD" id="cd03505">
    <property type="entry name" value="Delta9-FADS-like"/>
    <property type="match status" value="1"/>
</dbReference>
<comment type="caution">
    <text evidence="12">The sequence shown here is derived from an EMBL/GenBank/DDBJ whole genome shotgun (WGS) entry which is preliminary data.</text>
</comment>
<evidence type="ECO:0000256" key="5">
    <source>
        <dbReference type="ARBA" id="ARBA00022989"/>
    </source>
</evidence>
<evidence type="ECO:0000313" key="12">
    <source>
        <dbReference type="EMBL" id="OXM68632.1"/>
    </source>
</evidence>
<dbReference type="Pfam" id="PF00487">
    <property type="entry name" value="FA_desaturase"/>
    <property type="match status" value="1"/>
</dbReference>
<dbReference type="OrthoDB" id="19906at2"/>
<dbReference type="PANTHER" id="PTHR11351">
    <property type="entry name" value="ACYL-COA DESATURASE"/>
    <property type="match status" value="1"/>
</dbReference>
<keyword evidence="3 10" id="KW-0812">Transmembrane</keyword>
<dbReference type="PRINTS" id="PR00075">
    <property type="entry name" value="FACDDSATRASE"/>
</dbReference>
<feature type="transmembrane region" description="Helical" evidence="10">
    <location>
        <begin position="160"/>
        <end position="182"/>
    </location>
</feature>
<feature type="domain" description="Fatty acid desaturase" evidence="11">
    <location>
        <begin position="51"/>
        <end position="250"/>
    </location>
</feature>
<comment type="similarity">
    <text evidence="2">Belongs to the fatty acid desaturase type 2 family.</text>
</comment>
<dbReference type="Proteomes" id="UP000215199">
    <property type="component" value="Unassembled WGS sequence"/>
</dbReference>
<dbReference type="EMBL" id="NMUL01000009">
    <property type="protein sequence ID" value="OXM68632.1"/>
    <property type="molecule type" value="Genomic_DNA"/>
</dbReference>
<evidence type="ECO:0000256" key="2">
    <source>
        <dbReference type="ARBA" id="ARBA00008749"/>
    </source>
</evidence>
<feature type="transmembrane region" description="Helical" evidence="10">
    <location>
        <begin position="48"/>
        <end position="66"/>
    </location>
</feature>
<dbReference type="GO" id="GO:0016717">
    <property type="term" value="F:oxidoreductase activity, acting on paired donors, with oxidation of a pair of donors resulting in the reduction of molecular oxygen to two molecules of water"/>
    <property type="evidence" value="ECO:0007669"/>
    <property type="project" value="InterPro"/>
</dbReference>
<evidence type="ECO:0000259" key="11">
    <source>
        <dbReference type="Pfam" id="PF00487"/>
    </source>
</evidence>
<feature type="transmembrane region" description="Helical" evidence="10">
    <location>
        <begin position="21"/>
        <end position="42"/>
    </location>
</feature>
<evidence type="ECO:0000256" key="10">
    <source>
        <dbReference type="SAM" id="Phobius"/>
    </source>
</evidence>
<reference evidence="13" key="1">
    <citation type="submission" date="2017-07" db="EMBL/GenBank/DDBJ databases">
        <title>Comparative genome mining reveals phylogenetic distribution patterns of secondary metabolites in Amycolatopsis.</title>
        <authorList>
            <person name="Adamek M."/>
            <person name="Alanjary M."/>
            <person name="Sales-Ortells H."/>
            <person name="Goodfellow M."/>
            <person name="Bull A.T."/>
            <person name="Kalinowski J."/>
            <person name="Ziemert N."/>
        </authorList>
    </citation>
    <scope>NUCLEOTIDE SEQUENCE [LARGE SCALE GENOMIC DNA]</scope>
    <source>
        <strain evidence="13">H5</strain>
    </source>
</reference>
<dbReference type="GO" id="GO:0016020">
    <property type="term" value="C:membrane"/>
    <property type="evidence" value="ECO:0007669"/>
    <property type="project" value="UniProtKB-SubCell"/>
</dbReference>
<proteinExistence type="inferred from homology"/>
<dbReference type="InterPro" id="IPR005804">
    <property type="entry name" value="FA_desaturase_dom"/>
</dbReference>